<protein>
    <submittedName>
        <fullName evidence="2">PilW family protein</fullName>
    </submittedName>
</protein>
<dbReference type="EMBL" id="JAQQXT010000004">
    <property type="protein sequence ID" value="MDC8771583.1"/>
    <property type="molecule type" value="Genomic_DNA"/>
</dbReference>
<proteinExistence type="predicted"/>
<dbReference type="Pfam" id="PF07963">
    <property type="entry name" value="N_methyl"/>
    <property type="match status" value="1"/>
</dbReference>
<keyword evidence="1" id="KW-0812">Transmembrane</keyword>
<organism evidence="2 3">
    <name type="scientific">Roseateles albus</name>
    <dbReference type="NCBI Taxonomy" id="2987525"/>
    <lineage>
        <taxon>Bacteria</taxon>
        <taxon>Pseudomonadati</taxon>
        <taxon>Pseudomonadota</taxon>
        <taxon>Betaproteobacteria</taxon>
        <taxon>Burkholderiales</taxon>
        <taxon>Sphaerotilaceae</taxon>
        <taxon>Roseateles</taxon>
    </lineage>
</organism>
<sequence length="344" mass="35986">MQATYLQQRHRRSKGFSLIELMVGIVVAMAAVIVVMQVFKMSEGARRTTTGGDDAQTIGAIALTVLQRDLRQAGQGLTNPNLLNCDLLLRAGVTLNGLAPLTINHADIPAGDAGTDTLLIVYGSGLGSPEGDRINTQAGAAIYSVSTPSAFRVGDLVIAAPAVRQAPCGLLLSNVAAAPVAPNVTVAFGTAGVANGTLYNWGTTPRVVAYAVRNGRLTTCDFLTQNCRLTTAANWAEVADGVVSLRAEYGRDSTLPPDAVLDGYDQTTPTTAAGWNCILATRLVLVARNGQLESSDVTASAPAWAAGASAPIGLTGNWKRYRYKTFETTVPLRNVAWQGVPTGC</sequence>
<comment type="caution">
    <text evidence="2">The sequence shown here is derived from an EMBL/GenBank/DDBJ whole genome shotgun (WGS) entry which is preliminary data.</text>
</comment>
<feature type="transmembrane region" description="Helical" evidence="1">
    <location>
        <begin position="21"/>
        <end position="39"/>
    </location>
</feature>
<dbReference type="Pfam" id="PF16074">
    <property type="entry name" value="PilW"/>
    <property type="match status" value="1"/>
</dbReference>
<evidence type="ECO:0000256" key="1">
    <source>
        <dbReference type="SAM" id="Phobius"/>
    </source>
</evidence>
<evidence type="ECO:0000313" key="2">
    <source>
        <dbReference type="EMBL" id="MDC8771583.1"/>
    </source>
</evidence>
<gene>
    <name evidence="2" type="ORF">PRZ03_08350</name>
</gene>
<name>A0ABT5KCC2_9BURK</name>
<keyword evidence="1" id="KW-1133">Transmembrane helix</keyword>
<dbReference type="Proteomes" id="UP001221189">
    <property type="component" value="Unassembled WGS sequence"/>
</dbReference>
<dbReference type="InterPro" id="IPR032092">
    <property type="entry name" value="PilW"/>
</dbReference>
<dbReference type="InterPro" id="IPR012902">
    <property type="entry name" value="N_methyl_site"/>
</dbReference>
<reference evidence="2 3" key="1">
    <citation type="submission" date="2022-10" db="EMBL/GenBank/DDBJ databases">
        <title>Paucibacter sp. hw1 Genome sequencing.</title>
        <authorList>
            <person name="Park S."/>
        </authorList>
    </citation>
    <scope>NUCLEOTIDE SEQUENCE [LARGE SCALE GENOMIC DNA]</scope>
    <source>
        <strain evidence="3">hw1</strain>
    </source>
</reference>
<accession>A0ABT5KCC2</accession>
<keyword evidence="3" id="KW-1185">Reference proteome</keyword>
<evidence type="ECO:0000313" key="3">
    <source>
        <dbReference type="Proteomes" id="UP001221189"/>
    </source>
</evidence>
<keyword evidence="1" id="KW-0472">Membrane</keyword>
<dbReference type="PROSITE" id="PS00409">
    <property type="entry name" value="PROKAR_NTER_METHYL"/>
    <property type="match status" value="1"/>
</dbReference>
<dbReference type="RefSeq" id="WP_273599861.1">
    <property type="nucleotide sequence ID" value="NZ_JAQQXT010000004.1"/>
</dbReference>